<evidence type="ECO:0000313" key="2">
    <source>
        <dbReference type="EMBL" id="SER28019.1"/>
    </source>
</evidence>
<dbReference type="RefSeq" id="WP_090882913.1">
    <property type="nucleotide sequence ID" value="NZ_FOGG01000006.1"/>
</dbReference>
<gene>
    <name evidence="2" type="ORF">SAMN04488023_106188</name>
</gene>
<keyword evidence="1" id="KW-0732">Signal</keyword>
<dbReference type="EMBL" id="FOGG01000006">
    <property type="protein sequence ID" value="SER28019.1"/>
    <property type="molecule type" value="Genomic_DNA"/>
</dbReference>
<evidence type="ECO:0008006" key="4">
    <source>
        <dbReference type="Google" id="ProtNLM"/>
    </source>
</evidence>
<dbReference type="AlphaFoldDB" id="A0A1H9MX27"/>
<keyword evidence="3" id="KW-1185">Reference proteome</keyword>
<evidence type="ECO:0000256" key="1">
    <source>
        <dbReference type="SAM" id="SignalP"/>
    </source>
</evidence>
<reference evidence="2 3" key="1">
    <citation type="submission" date="2016-10" db="EMBL/GenBank/DDBJ databases">
        <authorList>
            <person name="de Groot N.N."/>
        </authorList>
    </citation>
    <scope>NUCLEOTIDE SEQUENCE [LARGE SCALE GENOMIC DNA]</scope>
    <source>
        <strain evidence="2 3">DSM 18610</strain>
    </source>
</reference>
<dbReference type="STRING" id="390241.SAMN04488023_106188"/>
<dbReference type="Proteomes" id="UP000199572">
    <property type="component" value="Unassembled WGS sequence"/>
</dbReference>
<feature type="signal peptide" evidence="1">
    <location>
        <begin position="1"/>
        <end position="19"/>
    </location>
</feature>
<proteinExistence type="predicted"/>
<dbReference type="OrthoDB" id="1288644at2"/>
<name>A0A1H9MX27_9SPHI</name>
<evidence type="ECO:0000313" key="3">
    <source>
        <dbReference type="Proteomes" id="UP000199572"/>
    </source>
</evidence>
<sequence>MKKILIAISFFLTFKGAIAQDLVKKIPSNAFTVATIKGDNLFKLMFVKDFDESFLGKKFLTGASKSLDKNFNSIEDFGINLDKSMYYFNQLNDSITYHHFLIPIKDANKFDELIKSKETRFTKKGDVRTYILPDSSGILMWNNTMLCGVNGSIKSSFFADSAKSAKYGIKDIRYQNNYDEAAVAVDSTAVATYPDTTYSEDVTYPVAPPKVKKKIAPKKGKKKVAAKPKAAAKKTVKKKKQYTPPPIADVEAVDAVDVVDMPTTTDAAVEAVAAPADDAYDEYQQARAEQEGKKKKLALEWILIHADQILSTEYPSIEKNKSYTESLDNAAIASLWVSSLQDVYGSVAPEFGTYGKANIMKGYGSLNAKLFMDKSSFRISTGLELAKEQAEAYKKIMNKKINKNFLKYVNSEKAIGFMGYSIDTKAYLEEFPKFMKQAYGSFLGSNMEQEIEIGSDLFSLILDEEAVSKVVKGDALFVINGLNSKEVTYTSYDYDEDYNRKEVTKTKKETLPDFLFMFSSEDTRLFNKLINYGINKKLVSVDQNIYKIAAKQSPIDIYLMIKDGIVFFGNSLTEIQSISNNSYRTNISKAHKNLLAKNNFSFLFNAKNLVGKVPDEEIGGKETAAKFNETLGKMGNIYMKSNPIKGNIVSADISAEIPNGHENALKYLFSLIENAAK</sequence>
<protein>
    <recommendedName>
        <fullName evidence="4">DUF4836 family protein</fullName>
    </recommendedName>
</protein>
<feature type="chain" id="PRO_5011663483" description="DUF4836 family protein" evidence="1">
    <location>
        <begin position="20"/>
        <end position="677"/>
    </location>
</feature>
<accession>A0A1H9MX27</accession>
<organism evidence="2 3">
    <name type="scientific">Pedobacter rhizosphaerae</name>
    <dbReference type="NCBI Taxonomy" id="390241"/>
    <lineage>
        <taxon>Bacteria</taxon>
        <taxon>Pseudomonadati</taxon>
        <taxon>Bacteroidota</taxon>
        <taxon>Sphingobacteriia</taxon>
        <taxon>Sphingobacteriales</taxon>
        <taxon>Sphingobacteriaceae</taxon>
        <taxon>Pedobacter</taxon>
    </lineage>
</organism>